<organism evidence="4 5">
    <name type="scientific">Setaria viridis</name>
    <name type="common">Green bristlegrass</name>
    <name type="synonym">Setaria italica subsp. viridis</name>
    <dbReference type="NCBI Taxonomy" id="4556"/>
    <lineage>
        <taxon>Eukaryota</taxon>
        <taxon>Viridiplantae</taxon>
        <taxon>Streptophyta</taxon>
        <taxon>Embryophyta</taxon>
        <taxon>Tracheophyta</taxon>
        <taxon>Spermatophyta</taxon>
        <taxon>Magnoliopsida</taxon>
        <taxon>Liliopsida</taxon>
        <taxon>Poales</taxon>
        <taxon>Poaceae</taxon>
        <taxon>PACMAD clade</taxon>
        <taxon>Panicoideae</taxon>
        <taxon>Panicodae</taxon>
        <taxon>Paniceae</taxon>
        <taxon>Cenchrinae</taxon>
        <taxon>Setaria</taxon>
    </lineage>
</organism>
<dbReference type="AlphaFoldDB" id="A0A4U6U761"/>
<name>A0A4U6U761_SETVI</name>
<keyword evidence="2" id="KW-0067">ATP-binding</keyword>
<keyword evidence="1" id="KW-0547">Nucleotide-binding</keyword>
<protein>
    <submittedName>
        <fullName evidence="4">Uncharacterized protein</fullName>
    </submittedName>
</protein>
<evidence type="ECO:0000256" key="2">
    <source>
        <dbReference type="ARBA" id="ARBA00022840"/>
    </source>
</evidence>
<sequence length="175" mass="18731">MQTNHDPLWISCRDGCCRRSSRSGGYSSSDIAGVRLLAFLGVGAPNSPSRSPGYVHGLRAGSHLWYPPPVQVVGIDLRNTNSCIAGYAPAKTDTMFQFCIPSWVAFTDDGATLVGEAASNHAGADPEAVIFGFKRLLGLRSNVMWGRQYSRRPRTRGAAGAALKGAHGLEEPKEV</sequence>
<gene>
    <name evidence="4" type="ORF">SEVIR_6G238750v2</name>
</gene>
<evidence type="ECO:0000313" key="4">
    <source>
        <dbReference type="EMBL" id="TKW11541.1"/>
    </source>
</evidence>
<evidence type="ECO:0000256" key="3">
    <source>
        <dbReference type="SAM" id="MobiDB-lite"/>
    </source>
</evidence>
<dbReference type="Pfam" id="PF00012">
    <property type="entry name" value="HSP70"/>
    <property type="match status" value="1"/>
</dbReference>
<dbReference type="GO" id="GO:0140662">
    <property type="term" value="F:ATP-dependent protein folding chaperone"/>
    <property type="evidence" value="ECO:0007669"/>
    <property type="project" value="InterPro"/>
</dbReference>
<reference evidence="4" key="1">
    <citation type="submission" date="2019-03" db="EMBL/GenBank/DDBJ databases">
        <title>WGS assembly of Setaria viridis.</title>
        <authorList>
            <person name="Huang P."/>
            <person name="Jenkins J."/>
            <person name="Grimwood J."/>
            <person name="Barry K."/>
            <person name="Healey A."/>
            <person name="Mamidi S."/>
            <person name="Sreedasyam A."/>
            <person name="Shu S."/>
            <person name="Feldman M."/>
            <person name="Wu J."/>
            <person name="Yu Y."/>
            <person name="Chen C."/>
            <person name="Johnson J."/>
            <person name="Rokhsar D."/>
            <person name="Baxter I."/>
            <person name="Schmutz J."/>
            <person name="Brutnell T."/>
            <person name="Kellogg E."/>
        </authorList>
    </citation>
    <scope>NUCLEOTIDE SEQUENCE [LARGE SCALE GENOMIC DNA]</scope>
</reference>
<evidence type="ECO:0000313" key="5">
    <source>
        <dbReference type="Proteomes" id="UP000298652"/>
    </source>
</evidence>
<dbReference type="InterPro" id="IPR013126">
    <property type="entry name" value="Hsp_70_fam"/>
</dbReference>
<dbReference type="Proteomes" id="UP000298652">
    <property type="component" value="Chromosome 6"/>
</dbReference>
<dbReference type="InterPro" id="IPR043129">
    <property type="entry name" value="ATPase_NBD"/>
</dbReference>
<feature type="compositionally biased region" description="Low complexity" evidence="3">
    <location>
        <begin position="156"/>
        <end position="166"/>
    </location>
</feature>
<dbReference type="EMBL" id="CM016557">
    <property type="protein sequence ID" value="TKW11541.1"/>
    <property type="molecule type" value="Genomic_DNA"/>
</dbReference>
<proteinExistence type="predicted"/>
<keyword evidence="5" id="KW-1185">Reference proteome</keyword>
<accession>A0A4U6U761</accession>
<dbReference type="Gramene" id="TKW11541">
    <property type="protein sequence ID" value="TKW11541"/>
    <property type="gene ID" value="SEVIR_6G238750v2"/>
</dbReference>
<dbReference type="Gene3D" id="3.30.420.40">
    <property type="match status" value="1"/>
</dbReference>
<dbReference type="SUPFAM" id="SSF53067">
    <property type="entry name" value="Actin-like ATPase domain"/>
    <property type="match status" value="1"/>
</dbReference>
<dbReference type="GO" id="GO:0005524">
    <property type="term" value="F:ATP binding"/>
    <property type="evidence" value="ECO:0007669"/>
    <property type="project" value="UniProtKB-KW"/>
</dbReference>
<feature type="region of interest" description="Disordered" evidence="3">
    <location>
        <begin position="156"/>
        <end position="175"/>
    </location>
</feature>
<evidence type="ECO:0000256" key="1">
    <source>
        <dbReference type="ARBA" id="ARBA00022741"/>
    </source>
</evidence>